<dbReference type="eggNOG" id="ENOG502QQJE">
    <property type="taxonomic scope" value="Eukaryota"/>
</dbReference>
<dbReference type="Proteomes" id="UP000008311">
    <property type="component" value="Unassembled WGS sequence"/>
</dbReference>
<protein>
    <recommendedName>
        <fullName evidence="3">TMV resistance protein N</fullName>
    </recommendedName>
</protein>
<evidence type="ECO:0000313" key="2">
    <source>
        <dbReference type="Proteomes" id="UP000008311"/>
    </source>
</evidence>
<reference evidence="2" key="1">
    <citation type="journal article" date="2010" name="Nat. Biotechnol.">
        <title>Draft genome sequence of the oilseed species Ricinus communis.</title>
        <authorList>
            <person name="Chan A.P."/>
            <person name="Crabtree J."/>
            <person name="Zhao Q."/>
            <person name="Lorenzi H."/>
            <person name="Orvis J."/>
            <person name="Puiu D."/>
            <person name="Melake-Berhan A."/>
            <person name="Jones K.M."/>
            <person name="Redman J."/>
            <person name="Chen G."/>
            <person name="Cahoon E.B."/>
            <person name="Gedil M."/>
            <person name="Stanke M."/>
            <person name="Haas B.J."/>
            <person name="Wortman J.R."/>
            <person name="Fraser-Liggett C.M."/>
            <person name="Ravel J."/>
            <person name="Rabinowicz P.D."/>
        </authorList>
    </citation>
    <scope>NUCLEOTIDE SEQUENCE [LARGE SCALE GENOMIC DNA]</scope>
    <source>
        <strain evidence="2">cv. Hale</strain>
    </source>
</reference>
<organism evidence="1 2">
    <name type="scientific">Ricinus communis</name>
    <name type="common">Castor bean</name>
    <dbReference type="NCBI Taxonomy" id="3988"/>
    <lineage>
        <taxon>Eukaryota</taxon>
        <taxon>Viridiplantae</taxon>
        <taxon>Streptophyta</taxon>
        <taxon>Embryophyta</taxon>
        <taxon>Tracheophyta</taxon>
        <taxon>Spermatophyta</taxon>
        <taxon>Magnoliopsida</taxon>
        <taxon>eudicotyledons</taxon>
        <taxon>Gunneridae</taxon>
        <taxon>Pentapetalae</taxon>
        <taxon>rosids</taxon>
        <taxon>fabids</taxon>
        <taxon>Malpighiales</taxon>
        <taxon>Euphorbiaceae</taxon>
        <taxon>Acalyphoideae</taxon>
        <taxon>Acalypheae</taxon>
        <taxon>Ricinus</taxon>
    </lineage>
</organism>
<dbReference type="AlphaFoldDB" id="B9SFT7"/>
<evidence type="ECO:0000313" key="1">
    <source>
        <dbReference type="EMBL" id="EEF37480.1"/>
    </source>
</evidence>
<dbReference type="InParanoid" id="B9SFT7"/>
<dbReference type="PANTHER" id="PTHR45752:SF195">
    <property type="entry name" value="LEUCINE-RICH REPEAT (LRR) FAMILY PROTEIN-RELATED"/>
    <property type="match status" value="1"/>
</dbReference>
<dbReference type="Pfam" id="PF13855">
    <property type="entry name" value="LRR_8"/>
    <property type="match status" value="1"/>
</dbReference>
<gene>
    <name evidence="1" type="ORF">RCOM_0723140</name>
</gene>
<dbReference type="STRING" id="3988.B9SFT7"/>
<dbReference type="InterPro" id="IPR032675">
    <property type="entry name" value="LRR_dom_sf"/>
</dbReference>
<name>B9SFT7_RICCO</name>
<dbReference type="SUPFAM" id="SSF52058">
    <property type="entry name" value="L domain-like"/>
    <property type="match status" value="1"/>
</dbReference>
<keyword evidence="2" id="KW-1185">Reference proteome</keyword>
<accession>B9SFT7</accession>
<dbReference type="Gene3D" id="3.80.10.10">
    <property type="entry name" value="Ribonuclease Inhibitor"/>
    <property type="match status" value="1"/>
</dbReference>
<dbReference type="EMBL" id="EQ973947">
    <property type="protein sequence ID" value="EEF37480.1"/>
    <property type="molecule type" value="Genomic_DNA"/>
</dbReference>
<proteinExistence type="predicted"/>
<dbReference type="InterPro" id="IPR050715">
    <property type="entry name" value="LRR-SigEffector_domain"/>
</dbReference>
<dbReference type="InterPro" id="IPR001611">
    <property type="entry name" value="Leu-rich_rpt"/>
</dbReference>
<evidence type="ECO:0008006" key="3">
    <source>
        <dbReference type="Google" id="ProtNLM"/>
    </source>
</evidence>
<sequence length="375" mass="41446">MESLTEILAYGTAIKLLPYSIGDLKKLRNVSLGVLKDTSPRSWFSSISSWLSPRNPNSKSLLLPASFVCLSSLQSLALCHCNLTEDSIPSLENLSSLQYLDLKGNKFSRLPTGIHSLTKLDRLCLNSCTNIVSISELPPSLKVLYAYNCISLEKLSIQSKEAPLLHLPYRQKQVLSKYRPLPAIFLPGSEVSSWFAHQGYGSSLSFYIPPVSEGDEIRGLFIWGIYSAGEQYDPSGPASPFAIIRNKSNGLEYIHRSAYLSTSLVREDHSWVTFVPFSLVPCSRKGGEELEVYVLVAGIATVVKKCGVHHIVNAADAIMDSHYSTLLSSYANFDHSGVDKLDTVSAKRVYDSDSISDLCSDGRCLKKARWGRLMH</sequence>
<dbReference type="PANTHER" id="PTHR45752">
    <property type="entry name" value="LEUCINE-RICH REPEAT-CONTAINING"/>
    <property type="match status" value="1"/>
</dbReference>